<evidence type="ECO:0000313" key="2">
    <source>
        <dbReference type="Proteomes" id="UP000027997"/>
    </source>
</evidence>
<dbReference type="AlphaFoldDB" id="A0A081K982"/>
<proteinExistence type="predicted"/>
<dbReference type="STRING" id="305900.GV64_08100"/>
<dbReference type="Proteomes" id="UP000027997">
    <property type="component" value="Unassembled WGS sequence"/>
</dbReference>
<evidence type="ECO:0000313" key="1">
    <source>
        <dbReference type="EMBL" id="KEI70708.1"/>
    </source>
</evidence>
<dbReference type="EMBL" id="JOJP01000001">
    <property type="protein sequence ID" value="KEI70708.1"/>
    <property type="molecule type" value="Genomic_DNA"/>
</dbReference>
<accession>A0A081K982</accession>
<gene>
    <name evidence="1" type="ORF">GV64_08100</name>
</gene>
<reference evidence="1 2" key="1">
    <citation type="submission" date="2014-06" db="EMBL/GenBank/DDBJ databases">
        <title>Whole Genome Sequences of Three Symbiotic Endozoicomonas Bacteria.</title>
        <authorList>
            <person name="Neave M.J."/>
            <person name="Apprill A."/>
            <person name="Voolstra C.R."/>
        </authorList>
    </citation>
    <scope>NUCLEOTIDE SEQUENCE [LARGE SCALE GENOMIC DNA]</scope>
    <source>
        <strain evidence="1 2">DSM 22380</strain>
    </source>
</reference>
<name>A0A081K982_9GAMM</name>
<comment type="caution">
    <text evidence="1">The sequence shown here is derived from an EMBL/GenBank/DDBJ whole genome shotgun (WGS) entry which is preliminary data.</text>
</comment>
<organism evidence="1 2">
    <name type="scientific">Endozoicomonas elysicola</name>
    <dbReference type="NCBI Taxonomy" id="305900"/>
    <lineage>
        <taxon>Bacteria</taxon>
        <taxon>Pseudomonadati</taxon>
        <taxon>Pseudomonadota</taxon>
        <taxon>Gammaproteobacteria</taxon>
        <taxon>Oceanospirillales</taxon>
        <taxon>Endozoicomonadaceae</taxon>
        <taxon>Endozoicomonas</taxon>
    </lineage>
</organism>
<keyword evidence="2" id="KW-1185">Reference proteome</keyword>
<protein>
    <submittedName>
        <fullName evidence="1">Uncharacterized protein</fullName>
    </submittedName>
</protein>
<sequence>MILAICYGSAGCLRKLQSELITIVLMDMPYNEMTAFFLFSTASKESGLQLLGCSLSQLNDNYDSPVD</sequence>